<dbReference type="AlphaFoldDB" id="A0A6A4IKB4"/>
<dbReference type="Proteomes" id="UP000799118">
    <property type="component" value="Unassembled WGS sequence"/>
</dbReference>
<feature type="transmembrane region" description="Helical" evidence="1">
    <location>
        <begin position="134"/>
        <end position="153"/>
    </location>
</feature>
<accession>A0A6A4IKB4</accession>
<proteinExistence type="predicted"/>
<keyword evidence="3" id="KW-1185">Reference proteome</keyword>
<evidence type="ECO:0008006" key="4">
    <source>
        <dbReference type="Google" id="ProtNLM"/>
    </source>
</evidence>
<feature type="transmembrane region" description="Helical" evidence="1">
    <location>
        <begin position="214"/>
        <end position="235"/>
    </location>
</feature>
<keyword evidence="1" id="KW-0472">Membrane</keyword>
<feature type="transmembrane region" description="Helical" evidence="1">
    <location>
        <begin position="97"/>
        <end position="122"/>
    </location>
</feature>
<evidence type="ECO:0000313" key="2">
    <source>
        <dbReference type="EMBL" id="KAE9409608.1"/>
    </source>
</evidence>
<protein>
    <recommendedName>
        <fullName evidence="4">Family A G protein-coupled receptor-like protein</fullName>
    </recommendedName>
</protein>
<gene>
    <name evidence="2" type="ORF">BT96DRAFT_1012573</name>
</gene>
<feature type="transmembrane region" description="Helical" evidence="1">
    <location>
        <begin position="173"/>
        <end position="193"/>
    </location>
</feature>
<evidence type="ECO:0000313" key="3">
    <source>
        <dbReference type="Proteomes" id="UP000799118"/>
    </source>
</evidence>
<evidence type="ECO:0000256" key="1">
    <source>
        <dbReference type="SAM" id="Phobius"/>
    </source>
</evidence>
<sequence>MPVNVSITSTDQTLLRQDIIEAAFGMGVWGINTTLFAMSFYVLIKQGVTTSRARGVLLALTSLMYIGACATELAYLLKFSSNIQGLGEPPVYLEPGVIYYLILIFPRINFMLSDGVVCWRAWALYPANKPARGILVLCMLGSLAALITASVMGTESLLNEIPDSGTAVSNLVYYIPLLFTNIVATALIALKFWQYRREIKVYLPSEEKQKSTSLVERILVLLTESGLLYCLFWIISMLSGVAIMGELGAAIFECVLPQLAAIYLMIVILVVSAQKSFDMNGLFPSPSSQISDMSLAFATNQASSSSNDSITTDVVVKCNGPQIGESFVEKVKRESRWNIHPERSQIGVEAV</sequence>
<keyword evidence="1" id="KW-0812">Transmembrane</keyword>
<feature type="transmembrane region" description="Helical" evidence="1">
    <location>
        <begin position="247"/>
        <end position="271"/>
    </location>
</feature>
<feature type="transmembrane region" description="Helical" evidence="1">
    <location>
        <begin position="22"/>
        <end position="44"/>
    </location>
</feature>
<dbReference type="EMBL" id="ML769387">
    <property type="protein sequence ID" value="KAE9409608.1"/>
    <property type="molecule type" value="Genomic_DNA"/>
</dbReference>
<reference evidence="2" key="1">
    <citation type="journal article" date="2019" name="Environ. Microbiol.">
        <title>Fungal ecological strategies reflected in gene transcription - a case study of two litter decomposers.</title>
        <authorList>
            <person name="Barbi F."/>
            <person name="Kohler A."/>
            <person name="Barry K."/>
            <person name="Baskaran P."/>
            <person name="Daum C."/>
            <person name="Fauchery L."/>
            <person name="Ihrmark K."/>
            <person name="Kuo A."/>
            <person name="LaButti K."/>
            <person name="Lipzen A."/>
            <person name="Morin E."/>
            <person name="Grigoriev I.V."/>
            <person name="Henrissat B."/>
            <person name="Lindahl B."/>
            <person name="Martin F."/>
        </authorList>
    </citation>
    <scope>NUCLEOTIDE SEQUENCE</scope>
    <source>
        <strain evidence="2">JB14</strain>
    </source>
</reference>
<name>A0A6A4IKB4_9AGAR</name>
<organism evidence="2 3">
    <name type="scientific">Gymnopus androsaceus JB14</name>
    <dbReference type="NCBI Taxonomy" id="1447944"/>
    <lineage>
        <taxon>Eukaryota</taxon>
        <taxon>Fungi</taxon>
        <taxon>Dikarya</taxon>
        <taxon>Basidiomycota</taxon>
        <taxon>Agaricomycotina</taxon>
        <taxon>Agaricomycetes</taxon>
        <taxon>Agaricomycetidae</taxon>
        <taxon>Agaricales</taxon>
        <taxon>Marasmiineae</taxon>
        <taxon>Omphalotaceae</taxon>
        <taxon>Gymnopus</taxon>
    </lineage>
</organism>
<keyword evidence="1" id="KW-1133">Transmembrane helix</keyword>
<feature type="transmembrane region" description="Helical" evidence="1">
    <location>
        <begin position="56"/>
        <end position="77"/>
    </location>
</feature>
<dbReference type="OrthoDB" id="3174319at2759"/>